<name>A0A5C3K9J0_COPMA</name>
<evidence type="ECO:0000313" key="2">
    <source>
        <dbReference type="EMBL" id="TFK16611.1"/>
    </source>
</evidence>
<sequence length="945" mass="105289">MSESARNKYLAATGEHPVESAFSTLANSDPYLALSWDRLHTYANGLGSKHIWKELLNNIEDVYSKDKLAELEDCARSFPYWSGLTHFTKVLQTTYQDGTKNADMMKACSTLLTLLWSFLVLDTLASFENHTEDSLKEIEAALKCFQTQLEKYIALCGLNGKPWTFPKVHTHSHMIRDITLKGVTQNYNTKPNEAMHKLIKAFYQFMTNFKNVDTQILSLEQWCYTAAYIHSHIDWFDGFSEFVKNSDEEDVPSLDVDNTNLEAESEVHVHVESSDVPNPSTSRLPVVPKPASKQSKLKIQVAKEFNYGNIQLGSFNNPISVVKFSMEMKETWAANQAEMQQFNMGDGTVIHQSRFIKTTYESKVTWEANIDLLRCNPNWQNECKRFDMVIINGGETGIFGQLHALFTVEHKPFCYGPGNHVLLALVDLHTKPIPANIWRKNYGRQTIARTEVEGLSNTDDVEEPSFEEDNGSEISSAEQQHGMPATGASHLTAPIVPFEIPARGSNYPTRSDHVKMLEIAKKKLRQYEALLTEFQLAYNDQGEEIRRLKSKLILAKQPKASGSKASAKAPDSRQAGQTAKLFERLPKLLHLRLEQSPQFEDEFMTSYYAQRGIISELRNKGAYSIFYFLNPSPGIYAAKKGDQRAENVNFKLFINTFEDKKFYRPSVFPNRTLELGTILRCPWIGLTICCMMFGPASLPNPTSPTVYPAVTSNSSGIRWHISSITPGLVAFAVAVTIFLHSLDSQFANRLIHDRQHVRNGPIHATMGYLSDIVFKDVESADSDDQEDEIAAALGRLNVEDDAIVEHGKTAPKDDNHLQIDNNNDDNFYVADKEVDFDFGNAAAPLPPPPPPSHPLARHPSASHPLASHPLASYPSASLQPPAPSNPPSRNWSPGPAGSKDADITPPAPKGRKATGKGKGKQKGAVPTCCSKRGETTGTIPNGDAL</sequence>
<dbReference type="AlphaFoldDB" id="A0A5C3K9J0"/>
<evidence type="ECO:0000313" key="3">
    <source>
        <dbReference type="Proteomes" id="UP000307440"/>
    </source>
</evidence>
<feature type="compositionally biased region" description="Acidic residues" evidence="1">
    <location>
        <begin position="459"/>
        <end position="471"/>
    </location>
</feature>
<proteinExistence type="predicted"/>
<evidence type="ECO:0000256" key="1">
    <source>
        <dbReference type="SAM" id="MobiDB-lite"/>
    </source>
</evidence>
<feature type="compositionally biased region" description="Basic residues" evidence="1">
    <location>
        <begin position="909"/>
        <end position="921"/>
    </location>
</feature>
<protein>
    <submittedName>
        <fullName evidence="2">Uncharacterized protein</fullName>
    </submittedName>
</protein>
<dbReference type="OrthoDB" id="3239511at2759"/>
<feature type="region of interest" description="Disordered" evidence="1">
    <location>
        <begin position="838"/>
        <end position="945"/>
    </location>
</feature>
<organism evidence="2 3">
    <name type="scientific">Coprinopsis marcescibilis</name>
    <name type="common">Agaric fungus</name>
    <name type="synonym">Psathyrella marcescibilis</name>
    <dbReference type="NCBI Taxonomy" id="230819"/>
    <lineage>
        <taxon>Eukaryota</taxon>
        <taxon>Fungi</taxon>
        <taxon>Dikarya</taxon>
        <taxon>Basidiomycota</taxon>
        <taxon>Agaricomycotina</taxon>
        <taxon>Agaricomycetes</taxon>
        <taxon>Agaricomycetidae</taxon>
        <taxon>Agaricales</taxon>
        <taxon>Agaricineae</taxon>
        <taxon>Psathyrellaceae</taxon>
        <taxon>Coprinopsis</taxon>
    </lineage>
</organism>
<feature type="compositionally biased region" description="Pro residues" evidence="1">
    <location>
        <begin position="844"/>
        <end position="853"/>
    </location>
</feature>
<dbReference type="Proteomes" id="UP000307440">
    <property type="component" value="Unassembled WGS sequence"/>
</dbReference>
<gene>
    <name evidence="2" type="ORF">FA15DRAFT_662026</name>
</gene>
<feature type="region of interest" description="Disordered" evidence="1">
    <location>
        <begin position="451"/>
        <end position="488"/>
    </location>
</feature>
<accession>A0A5C3K9J0</accession>
<dbReference type="EMBL" id="ML210708">
    <property type="protein sequence ID" value="TFK16611.1"/>
    <property type="molecule type" value="Genomic_DNA"/>
</dbReference>
<keyword evidence="3" id="KW-1185">Reference proteome</keyword>
<reference evidence="2 3" key="1">
    <citation type="journal article" date="2019" name="Nat. Ecol. Evol.">
        <title>Megaphylogeny resolves global patterns of mushroom evolution.</title>
        <authorList>
            <person name="Varga T."/>
            <person name="Krizsan K."/>
            <person name="Foldi C."/>
            <person name="Dima B."/>
            <person name="Sanchez-Garcia M."/>
            <person name="Sanchez-Ramirez S."/>
            <person name="Szollosi G.J."/>
            <person name="Szarkandi J.G."/>
            <person name="Papp V."/>
            <person name="Albert L."/>
            <person name="Andreopoulos W."/>
            <person name="Angelini C."/>
            <person name="Antonin V."/>
            <person name="Barry K.W."/>
            <person name="Bougher N.L."/>
            <person name="Buchanan P."/>
            <person name="Buyck B."/>
            <person name="Bense V."/>
            <person name="Catcheside P."/>
            <person name="Chovatia M."/>
            <person name="Cooper J."/>
            <person name="Damon W."/>
            <person name="Desjardin D."/>
            <person name="Finy P."/>
            <person name="Geml J."/>
            <person name="Haridas S."/>
            <person name="Hughes K."/>
            <person name="Justo A."/>
            <person name="Karasinski D."/>
            <person name="Kautmanova I."/>
            <person name="Kiss B."/>
            <person name="Kocsube S."/>
            <person name="Kotiranta H."/>
            <person name="LaButti K.M."/>
            <person name="Lechner B.E."/>
            <person name="Liimatainen K."/>
            <person name="Lipzen A."/>
            <person name="Lukacs Z."/>
            <person name="Mihaltcheva S."/>
            <person name="Morgado L.N."/>
            <person name="Niskanen T."/>
            <person name="Noordeloos M.E."/>
            <person name="Ohm R.A."/>
            <person name="Ortiz-Santana B."/>
            <person name="Ovrebo C."/>
            <person name="Racz N."/>
            <person name="Riley R."/>
            <person name="Savchenko A."/>
            <person name="Shiryaev A."/>
            <person name="Soop K."/>
            <person name="Spirin V."/>
            <person name="Szebenyi C."/>
            <person name="Tomsovsky M."/>
            <person name="Tulloss R.E."/>
            <person name="Uehling J."/>
            <person name="Grigoriev I.V."/>
            <person name="Vagvolgyi C."/>
            <person name="Papp T."/>
            <person name="Martin F.M."/>
            <person name="Miettinen O."/>
            <person name="Hibbett D.S."/>
            <person name="Nagy L.G."/>
        </authorList>
    </citation>
    <scope>NUCLEOTIDE SEQUENCE [LARGE SCALE GENOMIC DNA]</scope>
    <source>
        <strain evidence="2 3">CBS 121175</strain>
    </source>
</reference>